<feature type="coiled-coil region" evidence="2">
    <location>
        <begin position="92"/>
        <end position="203"/>
    </location>
</feature>
<feature type="domain" description="Cilia- and flagella-associated protein 58 central coiled coil" evidence="3">
    <location>
        <begin position="370"/>
        <end position="669"/>
    </location>
</feature>
<feature type="coiled-coil region" evidence="2">
    <location>
        <begin position="337"/>
        <end position="385"/>
    </location>
</feature>
<dbReference type="VEuPathDB" id="TriTrypDB:TEOVI_000535000"/>
<protein>
    <submittedName>
        <fullName evidence="4">MENG</fullName>
    </submittedName>
</protein>
<dbReference type="RefSeq" id="XP_067079712.1">
    <property type="nucleotide sequence ID" value="XM_067223611.1"/>
</dbReference>
<accession>A0A1G4I982</accession>
<reference evidence="4" key="1">
    <citation type="submission" date="2016-09" db="EMBL/GenBank/DDBJ databases">
        <authorList>
            <person name="Hebert L."/>
            <person name="Moumen B."/>
        </authorList>
    </citation>
    <scope>NUCLEOTIDE SEQUENCE [LARGE SCALE GENOMIC DNA]</scope>
    <source>
        <strain evidence="4">OVI</strain>
    </source>
</reference>
<dbReference type="GeneID" id="92379290"/>
<dbReference type="PANTHER" id="PTHR32083:SF45">
    <property type="entry name" value="FLAGELLAR ASSOCIATED PROTEIN"/>
    <property type="match status" value="1"/>
</dbReference>
<evidence type="ECO:0000313" key="5">
    <source>
        <dbReference type="Proteomes" id="UP000195570"/>
    </source>
</evidence>
<dbReference type="AlphaFoldDB" id="A0A1G4I982"/>
<gene>
    <name evidence="4" type="ORF">TEOVI_000535000</name>
</gene>
<evidence type="ECO:0000259" key="3">
    <source>
        <dbReference type="Pfam" id="PF21771"/>
    </source>
</evidence>
<organism evidence="4 5">
    <name type="scientific">Trypanosoma equiperdum</name>
    <dbReference type="NCBI Taxonomy" id="5694"/>
    <lineage>
        <taxon>Eukaryota</taxon>
        <taxon>Discoba</taxon>
        <taxon>Euglenozoa</taxon>
        <taxon>Kinetoplastea</taxon>
        <taxon>Metakinetoplastina</taxon>
        <taxon>Trypanosomatida</taxon>
        <taxon>Trypanosomatidae</taxon>
        <taxon>Trypanosoma</taxon>
    </lineage>
</organism>
<dbReference type="InterPro" id="IPR049270">
    <property type="entry name" value="CFAP58_CC"/>
</dbReference>
<evidence type="ECO:0000256" key="2">
    <source>
        <dbReference type="SAM" id="Coils"/>
    </source>
</evidence>
<dbReference type="Proteomes" id="UP000195570">
    <property type="component" value="Unassembled WGS sequence"/>
</dbReference>
<feature type="coiled-coil region" evidence="2">
    <location>
        <begin position="239"/>
        <end position="287"/>
    </location>
</feature>
<dbReference type="PANTHER" id="PTHR32083">
    <property type="entry name" value="CILIA AND FLAGELLA-ASSOCIATED PROTEIN 58-RELATED"/>
    <property type="match status" value="1"/>
</dbReference>
<name>A0A1G4I982_TRYEQ</name>
<sequence length="848" mass="99793">MENGKNDEFTVSDEAVENLQKDFEEAMAALAEHESFDRFRMEYDVLYRALRKSHDSEKRLVKRCQQLTQELMSNAAKVQAALKLSQSDHTTIDALKKEIEKAWRMVDSANEKDAHAKETMKNLKEEVASLQEIMANGAELTSSQSATLEGLKLEKKRMEMEYGELVKQMDNLTKEIKELNTKSKELEVEIMNNQEEFKRVTDRETLIQQEYDKEIKARERADFQVKEQLHLAQQRAKELKTHEQLRINLTETVTKLRAQVQEDNEKRQLLEQKIETAEKQLYHTQQSYDDAVDTTEALNERHRAVCKEIAEAEKMAHDLLSEEERTRAVCDGDYKKLRRLIQQNDDVRQEYENLTRQQSNIQKRINTVKKERHAMNNAYEVLQKEQDTLKKYGEHERKKLQTIEGIIANEVESQKDVEAAIEREREISVRLSKTIAKLESEREKYTAEVLQAVEQHALVKEDLKVATITCNETQKAIEESEQRLKKQQGLYEQARAERNLYTKKLIESQDEVMELKQGFRMMDHQIRQLKEELAMKEKKFQDETSAQKIAKEKLAKVRRVVNERTIALDDTIRNCENVAQNIKQLVKVVNECDKQLSEQRQMFLSVSNERDMLGTQLIRRNDELALLYEKIRMQQEVLSRGYAACRARQEDMRLLRLKTEDLKRQAKIADRRAQDTKQLQEDIKQLVYDLTVQRAKVQALTEEAENPKSSLRWEKVDGRNPTAEELNRKIFRLQRRLITKSEECVEKDMELQEKQRLLTELTNILARQPGPEVVQRLNMCQKELHRTCSVMKQKASELNMTGTHFAELKYEAERLRREVNDTRRKYYEMRMSNDELTKAMEASRSIKS</sequence>
<dbReference type="Pfam" id="PF21771">
    <property type="entry name" value="CFAP58_CC"/>
    <property type="match status" value="1"/>
</dbReference>
<dbReference type="GO" id="GO:0005856">
    <property type="term" value="C:cytoskeleton"/>
    <property type="evidence" value="ECO:0007669"/>
    <property type="project" value="TreeGrafter"/>
</dbReference>
<proteinExistence type="predicted"/>
<feature type="coiled-coil region" evidence="2">
    <location>
        <begin position="421"/>
        <end position="546"/>
    </location>
</feature>
<comment type="caution">
    <text evidence="4">The sequence shown here is derived from an EMBL/GenBank/DDBJ whole genome shotgun (WGS) entry which is preliminary data.</text>
</comment>
<evidence type="ECO:0000256" key="1">
    <source>
        <dbReference type="ARBA" id="ARBA00023054"/>
    </source>
</evidence>
<keyword evidence="1 2" id="KW-0175">Coiled coil</keyword>
<evidence type="ECO:0000313" key="4">
    <source>
        <dbReference type="EMBL" id="SCU68571.1"/>
    </source>
</evidence>
<keyword evidence="5" id="KW-1185">Reference proteome</keyword>
<dbReference type="EMBL" id="CZPT02001007">
    <property type="protein sequence ID" value="SCU68571.1"/>
    <property type="molecule type" value="Genomic_DNA"/>
</dbReference>